<dbReference type="Pfam" id="PF07714">
    <property type="entry name" value="PK_Tyr_Ser-Thr"/>
    <property type="match status" value="1"/>
</dbReference>
<dbReference type="PROSITE" id="PS51473">
    <property type="entry name" value="GNK2"/>
    <property type="match status" value="2"/>
</dbReference>
<dbReference type="InterPro" id="IPR005540">
    <property type="entry name" value="KNOX1"/>
</dbReference>
<sequence>MEEIMYEFGGYSDNHDLEAPEYFECPPEAFSDEELFGSAGNTRSLEVISATNSSIVEEENIQAKISSHPLYTKLLLTYLDCRKVGAAPEIVDMLDNIVQENDLHRRSISSTALNQPISDDSELDDFMVTYCDVLAKLKLDLGRSFNEATTFLNDIQTQLTNLSTTTNISASVANISCKPRANVAINVDLTPKFTQLMETLHDFIVQNKSATYDMNTNAPDIYGMVKCHNDLSHDDCKLCFEEAKTKLTKCIPAPGGSVHLDGCFLRYEDYTFFDESIQNNSSVYVCGAPTDITNDQYMKRDFAAGVDRAIVNVTSTSIVNGGFGATIVKSGLLAIYALGQCWDYLQPEICTKCLNDAGDMLRKCLPAADGKAMNAGCYLRYSSNKFFEDGALVLADKGPTKSKNVWVIAAIVLSSILGIFAILGAFLGYRRYSQDKGGANRIHKIPLALETSKLNFKYEMLEEATGGFDPSNKLGQGGSGSVYKGILPDGKTIAVKKLLYNTRQWAEEFFNEVNLISGIQHKNVVKLLGCSIEGPESLLVFDHVSNRNLDQLLFDKNKRQFLSWKERFDIILGIAEGIAHLHEGSKATIIHRDIKNSNILVDDELVPKIADFGLARRFAPNKTHVSTGIAGTLGYLAPEYLLQGCLTEKADVYSFGVVAIEVACCIKSNVFVSDNGSVLQSVWRNYKLNKITESIDSRLMSDFQEQEASRVLQIGLLCTQTRRFSRPSMSQVVRILRNEEIEIPTPTQPPFQNSSLLAPPDTSSSSITKDSLCSEWYSTDGISIHSSEFASISSSQSGDFSTCENSRLLKIA</sequence>
<dbReference type="Gene3D" id="1.10.510.10">
    <property type="entry name" value="Transferase(Phosphotransferase) domain 1"/>
    <property type="match status" value="1"/>
</dbReference>
<evidence type="ECO:0000256" key="20">
    <source>
        <dbReference type="SAM" id="MobiDB-lite"/>
    </source>
</evidence>
<evidence type="ECO:0000256" key="3">
    <source>
        <dbReference type="ARBA" id="ARBA00022527"/>
    </source>
</evidence>
<evidence type="ECO:0000256" key="1">
    <source>
        <dbReference type="ARBA" id="ARBA00004123"/>
    </source>
</evidence>
<dbReference type="SMART" id="SM01256">
    <property type="entry name" value="KNOX2"/>
    <property type="match status" value="1"/>
</dbReference>
<dbReference type="AlphaFoldDB" id="A0A3Q7FPI5"/>
<keyword evidence="8" id="KW-0677">Repeat</keyword>
<dbReference type="SMART" id="SM01255">
    <property type="entry name" value="KNOX1"/>
    <property type="match status" value="1"/>
</dbReference>
<dbReference type="PROSITE" id="PS00107">
    <property type="entry name" value="PROTEIN_KINASE_ATP"/>
    <property type="match status" value="1"/>
</dbReference>
<keyword evidence="13 21" id="KW-0472">Membrane</keyword>
<keyword evidence="6 21" id="KW-0812">Transmembrane</keyword>
<dbReference type="InterPro" id="IPR005541">
    <property type="entry name" value="KNOX2"/>
</dbReference>
<evidence type="ECO:0000256" key="10">
    <source>
        <dbReference type="ARBA" id="ARBA00022777"/>
    </source>
</evidence>
<evidence type="ECO:0000256" key="8">
    <source>
        <dbReference type="ARBA" id="ARBA00022737"/>
    </source>
</evidence>
<dbReference type="FunFam" id="1.10.510.10:FF:000336">
    <property type="entry name" value="Cysteine-rich receptor-like protein kinase 2"/>
    <property type="match status" value="1"/>
</dbReference>
<dbReference type="GO" id="GO:0003677">
    <property type="term" value="F:DNA binding"/>
    <property type="evidence" value="ECO:0007669"/>
    <property type="project" value="InterPro"/>
</dbReference>
<dbReference type="InterPro" id="IPR011009">
    <property type="entry name" value="Kinase-like_dom_sf"/>
</dbReference>
<dbReference type="InterPro" id="IPR017441">
    <property type="entry name" value="Protein_kinase_ATP_BS"/>
</dbReference>
<evidence type="ECO:0000256" key="21">
    <source>
        <dbReference type="SAM" id="Phobius"/>
    </source>
</evidence>
<evidence type="ECO:0000259" key="23">
    <source>
        <dbReference type="PROSITE" id="PS51473"/>
    </source>
</evidence>
<feature type="transmembrane region" description="Helical" evidence="21">
    <location>
        <begin position="405"/>
        <end position="429"/>
    </location>
</feature>
<dbReference type="InterPro" id="IPR008271">
    <property type="entry name" value="Ser/Thr_kinase_AS"/>
</dbReference>
<organism evidence="24">
    <name type="scientific">Solanum lycopersicum</name>
    <name type="common">Tomato</name>
    <name type="synonym">Lycopersicon esculentum</name>
    <dbReference type="NCBI Taxonomy" id="4081"/>
    <lineage>
        <taxon>Eukaryota</taxon>
        <taxon>Viridiplantae</taxon>
        <taxon>Streptophyta</taxon>
        <taxon>Embryophyta</taxon>
        <taxon>Tracheophyta</taxon>
        <taxon>Spermatophyta</taxon>
        <taxon>Magnoliopsida</taxon>
        <taxon>eudicotyledons</taxon>
        <taxon>Gunneridae</taxon>
        <taxon>Pentapetalae</taxon>
        <taxon>asterids</taxon>
        <taxon>lamiids</taxon>
        <taxon>Solanales</taxon>
        <taxon>Solanaceae</taxon>
        <taxon>Solanoideae</taxon>
        <taxon>Solaneae</taxon>
        <taxon>Solanum</taxon>
        <taxon>Solanum subgen. Lycopersicon</taxon>
    </lineage>
</organism>
<keyword evidence="4" id="KW-0597">Phosphoprotein</keyword>
<dbReference type="Pfam" id="PF03790">
    <property type="entry name" value="KNOX1"/>
    <property type="match status" value="1"/>
</dbReference>
<keyword evidence="11 19" id="KW-0067">ATP-binding</keyword>
<feature type="domain" description="Gnk2-homologous" evidence="23">
    <location>
        <begin position="280"/>
        <end position="386"/>
    </location>
</feature>
<evidence type="ECO:0000256" key="15">
    <source>
        <dbReference type="ARBA" id="ARBA00023180"/>
    </source>
</evidence>
<evidence type="ECO:0000256" key="17">
    <source>
        <dbReference type="ARBA" id="ARBA00047558"/>
    </source>
</evidence>
<evidence type="ECO:0000256" key="11">
    <source>
        <dbReference type="ARBA" id="ARBA00022840"/>
    </source>
</evidence>
<evidence type="ECO:0000256" key="6">
    <source>
        <dbReference type="ARBA" id="ARBA00022692"/>
    </source>
</evidence>
<dbReference type="InterPro" id="IPR038408">
    <property type="entry name" value="GNK2_sf"/>
</dbReference>
<dbReference type="Gene3D" id="3.30.200.20">
    <property type="entry name" value="Phosphorylase Kinase, domain 1"/>
    <property type="match status" value="1"/>
</dbReference>
<evidence type="ECO:0000256" key="4">
    <source>
        <dbReference type="ARBA" id="ARBA00022553"/>
    </source>
</evidence>
<evidence type="ECO:0000256" key="7">
    <source>
        <dbReference type="ARBA" id="ARBA00022729"/>
    </source>
</evidence>
<feature type="region of interest" description="Disordered" evidence="20">
    <location>
        <begin position="744"/>
        <end position="768"/>
    </location>
</feature>
<evidence type="ECO:0000256" key="2">
    <source>
        <dbReference type="ARBA" id="ARBA00004167"/>
    </source>
</evidence>
<dbReference type="InterPro" id="IPR000719">
    <property type="entry name" value="Prot_kinase_dom"/>
</dbReference>
<reference evidence="24" key="1">
    <citation type="journal article" date="2012" name="Nature">
        <title>The tomato genome sequence provides insights into fleshy fruit evolution.</title>
        <authorList>
            <consortium name="Tomato Genome Consortium"/>
        </authorList>
    </citation>
    <scope>NUCLEOTIDE SEQUENCE [LARGE SCALE GENOMIC DNA]</scope>
    <source>
        <strain evidence="24">cv. Heinz 1706</strain>
    </source>
</reference>
<feature type="domain" description="Gnk2-homologous" evidence="23">
    <location>
        <begin position="171"/>
        <end position="272"/>
    </location>
</feature>
<dbReference type="InterPro" id="IPR002902">
    <property type="entry name" value="GNK2"/>
</dbReference>
<reference evidence="24" key="2">
    <citation type="submission" date="2019-01" db="UniProtKB">
        <authorList>
            <consortium name="EnsemblPlants"/>
        </authorList>
    </citation>
    <scope>IDENTIFICATION</scope>
    <source>
        <strain evidence="24">cv. Heinz 1706</strain>
    </source>
</reference>
<comment type="subcellular location">
    <subcellularLocation>
        <location evidence="2">Membrane</location>
        <topology evidence="2">Single-pass membrane protein</topology>
    </subcellularLocation>
    <subcellularLocation>
        <location evidence="1">Nucleus</location>
    </subcellularLocation>
</comment>
<evidence type="ECO:0000256" key="12">
    <source>
        <dbReference type="ARBA" id="ARBA00022989"/>
    </source>
</evidence>
<keyword evidence="5" id="KW-0808">Transferase</keyword>
<dbReference type="PANTHER" id="PTHR47973">
    <property type="entry name" value="CYSTEINE-RICH RECEPTOR-LIKE PROTEIN KINASE 3"/>
    <property type="match status" value="1"/>
</dbReference>
<dbReference type="STRING" id="4081.A0A3Q7FPI5"/>
<comment type="catalytic activity">
    <reaction evidence="17">
        <text>L-seryl-[protein] + ATP = O-phospho-L-seryl-[protein] + ADP + H(+)</text>
        <dbReference type="Rhea" id="RHEA:17989"/>
        <dbReference type="Rhea" id="RHEA-COMP:9863"/>
        <dbReference type="Rhea" id="RHEA-COMP:11604"/>
        <dbReference type="ChEBI" id="CHEBI:15378"/>
        <dbReference type="ChEBI" id="CHEBI:29999"/>
        <dbReference type="ChEBI" id="CHEBI:30616"/>
        <dbReference type="ChEBI" id="CHEBI:83421"/>
        <dbReference type="ChEBI" id="CHEBI:456216"/>
    </reaction>
</comment>
<dbReference type="PROSITE" id="PS00108">
    <property type="entry name" value="PROTEIN_KINASE_ST"/>
    <property type="match status" value="1"/>
</dbReference>
<accession>A0A3Q7FPI5</accession>
<dbReference type="GO" id="GO:0016020">
    <property type="term" value="C:membrane"/>
    <property type="evidence" value="ECO:0007669"/>
    <property type="project" value="UniProtKB-SubCell"/>
</dbReference>
<dbReference type="Pfam" id="PF01657">
    <property type="entry name" value="Stress-antifung"/>
    <property type="match status" value="2"/>
</dbReference>
<dbReference type="Proteomes" id="UP000004994">
    <property type="component" value="Chromosome 3"/>
</dbReference>
<dbReference type="InterPro" id="IPR001245">
    <property type="entry name" value="Ser-Thr/Tyr_kinase_cat_dom"/>
</dbReference>
<feature type="binding site" evidence="19">
    <location>
        <position position="497"/>
    </location>
    <ligand>
        <name>ATP</name>
        <dbReference type="ChEBI" id="CHEBI:30616"/>
    </ligand>
</feature>
<evidence type="ECO:0000313" key="24">
    <source>
        <dbReference type="EnsemblPlants" id="Solyc03g112730.3.1"/>
    </source>
</evidence>
<keyword evidence="15" id="KW-0325">Glycoprotein</keyword>
<keyword evidence="16" id="KW-0539">Nucleus</keyword>
<evidence type="ECO:0000256" key="18">
    <source>
        <dbReference type="ARBA" id="ARBA00047951"/>
    </source>
</evidence>
<dbReference type="Gramene" id="Solyc03g112730.3.1">
    <property type="protein sequence ID" value="Solyc03g112730.3.1"/>
    <property type="gene ID" value="Solyc03g112730.3"/>
</dbReference>
<dbReference type="PaxDb" id="4081-Solyc03g112730.2.1"/>
<dbReference type="GO" id="GO:0004674">
    <property type="term" value="F:protein serine/threonine kinase activity"/>
    <property type="evidence" value="ECO:0000318"/>
    <property type="project" value="GO_Central"/>
</dbReference>
<dbReference type="OMA" id="TIHILSW"/>
<dbReference type="GO" id="GO:0005524">
    <property type="term" value="F:ATP binding"/>
    <property type="evidence" value="ECO:0007669"/>
    <property type="project" value="UniProtKB-UniRule"/>
</dbReference>
<proteinExistence type="predicted"/>
<dbReference type="PROSITE" id="PS50011">
    <property type="entry name" value="PROTEIN_KINASE_DOM"/>
    <property type="match status" value="1"/>
</dbReference>
<evidence type="ECO:0000256" key="14">
    <source>
        <dbReference type="ARBA" id="ARBA00023170"/>
    </source>
</evidence>
<dbReference type="FunFam" id="3.30.430.20:FF:000015">
    <property type="entry name" value="Cysteine-rich receptor-like protein kinase 3"/>
    <property type="match status" value="1"/>
</dbReference>
<evidence type="ECO:0000256" key="16">
    <source>
        <dbReference type="ARBA" id="ARBA00023242"/>
    </source>
</evidence>
<dbReference type="EnsemblPlants" id="Solyc03g112730.3.1">
    <property type="protein sequence ID" value="Solyc03g112730.3.1"/>
    <property type="gene ID" value="Solyc03g112730.3"/>
</dbReference>
<dbReference type="FunFam" id="3.30.200.20:FF:000177">
    <property type="entry name" value="Cysteine-rich receptor-like protein kinase 2"/>
    <property type="match status" value="1"/>
</dbReference>
<feature type="domain" description="Protein kinase" evidence="22">
    <location>
        <begin position="468"/>
        <end position="741"/>
    </location>
</feature>
<evidence type="ECO:0008006" key="26">
    <source>
        <dbReference type="Google" id="ProtNLM"/>
    </source>
</evidence>
<evidence type="ECO:0000259" key="22">
    <source>
        <dbReference type="PROSITE" id="PS50011"/>
    </source>
</evidence>
<name>A0A3Q7FPI5_SOLLC</name>
<evidence type="ECO:0000256" key="19">
    <source>
        <dbReference type="PROSITE-ProRule" id="PRU10141"/>
    </source>
</evidence>
<keyword evidence="14" id="KW-0675">Receptor</keyword>
<dbReference type="FunCoup" id="A0A3Q7FPI5">
    <property type="interactions" value="15"/>
</dbReference>
<keyword evidence="10" id="KW-0418">Kinase</keyword>
<keyword evidence="12 21" id="KW-1133">Transmembrane helix</keyword>
<comment type="catalytic activity">
    <reaction evidence="18">
        <text>L-threonyl-[protein] + ATP = O-phospho-L-threonyl-[protein] + ADP + H(+)</text>
        <dbReference type="Rhea" id="RHEA:46608"/>
        <dbReference type="Rhea" id="RHEA-COMP:11060"/>
        <dbReference type="Rhea" id="RHEA-COMP:11605"/>
        <dbReference type="ChEBI" id="CHEBI:15378"/>
        <dbReference type="ChEBI" id="CHEBI:30013"/>
        <dbReference type="ChEBI" id="CHEBI:30616"/>
        <dbReference type="ChEBI" id="CHEBI:61977"/>
        <dbReference type="ChEBI" id="CHEBI:456216"/>
    </reaction>
</comment>
<evidence type="ECO:0000256" key="9">
    <source>
        <dbReference type="ARBA" id="ARBA00022741"/>
    </source>
</evidence>
<dbReference type="InParanoid" id="A0A3Q7FPI5"/>
<dbReference type="SMART" id="SM00220">
    <property type="entry name" value="S_TKc"/>
    <property type="match status" value="1"/>
</dbReference>
<dbReference type="CDD" id="cd23509">
    <property type="entry name" value="Gnk2-like"/>
    <property type="match status" value="2"/>
</dbReference>
<evidence type="ECO:0000313" key="25">
    <source>
        <dbReference type="Proteomes" id="UP000004994"/>
    </source>
</evidence>
<protein>
    <recommendedName>
        <fullName evidence="26">Protein kinase domain-containing protein</fullName>
    </recommendedName>
</protein>
<keyword evidence="3" id="KW-0723">Serine/threonine-protein kinase</keyword>
<dbReference type="Pfam" id="PF03791">
    <property type="entry name" value="KNOX2"/>
    <property type="match status" value="1"/>
</dbReference>
<dbReference type="GO" id="GO:0005634">
    <property type="term" value="C:nucleus"/>
    <property type="evidence" value="ECO:0007669"/>
    <property type="project" value="UniProtKB-SubCell"/>
</dbReference>
<evidence type="ECO:0000256" key="13">
    <source>
        <dbReference type="ARBA" id="ARBA00023136"/>
    </source>
</evidence>
<dbReference type="InterPro" id="IPR052059">
    <property type="entry name" value="CR_Ser/Thr_kinase"/>
</dbReference>
<dbReference type="FunFam" id="3.30.430.20:FF:000029">
    <property type="entry name" value="Cysteine-rich receptor-like protein kinase 42"/>
    <property type="match status" value="1"/>
</dbReference>
<dbReference type="Gene3D" id="3.30.430.20">
    <property type="entry name" value="Gnk2 domain, C-X8-C-X2-C motif"/>
    <property type="match status" value="2"/>
</dbReference>
<dbReference type="SUPFAM" id="SSF56112">
    <property type="entry name" value="Protein kinase-like (PK-like)"/>
    <property type="match status" value="1"/>
</dbReference>
<keyword evidence="25" id="KW-1185">Reference proteome</keyword>
<evidence type="ECO:0000256" key="5">
    <source>
        <dbReference type="ARBA" id="ARBA00022679"/>
    </source>
</evidence>
<keyword evidence="7" id="KW-0732">Signal</keyword>
<keyword evidence="9 19" id="KW-0547">Nucleotide-binding</keyword>
<feature type="compositionally biased region" description="Polar residues" evidence="20">
    <location>
        <begin position="751"/>
        <end position="768"/>
    </location>
</feature>